<feature type="coiled-coil region" evidence="1">
    <location>
        <begin position="1"/>
        <end position="38"/>
    </location>
</feature>
<evidence type="ECO:0000256" key="1">
    <source>
        <dbReference type="SAM" id="Coils"/>
    </source>
</evidence>
<dbReference type="EMBL" id="JBBXMP010000017">
    <property type="protein sequence ID" value="KAL0068653.1"/>
    <property type="molecule type" value="Genomic_DNA"/>
</dbReference>
<keyword evidence="1" id="KW-0175">Coiled coil</keyword>
<name>A0ABR3A4S9_9AGAR</name>
<gene>
    <name evidence="2" type="ORF">AAF712_004369</name>
</gene>
<keyword evidence="3" id="KW-1185">Reference proteome</keyword>
<protein>
    <recommendedName>
        <fullName evidence="4">F-box domain-containing protein</fullName>
    </recommendedName>
</protein>
<accession>A0ABR3A4S9</accession>
<evidence type="ECO:0000313" key="3">
    <source>
        <dbReference type="Proteomes" id="UP001437256"/>
    </source>
</evidence>
<sequence>MVEALNTIQDEEDLVERYDQEITRLRLLTEKLENEKAKVMEHIGKLRSSLLTIRRLPVEILSHILTLVCAAQSEDSYSKAPRGVLGGSLRITDGKQPEVTTLHLSQVCWRWREIVVGLPNLWASISVYIDEHYHYNALDSLLRYLERSKGSPLDLYIRGAIGYDPEEVAADPDVMQTLTGEFSRCKTLGIYEFLPFLSADLGVEDMQFPLLETLRLDTDMMNEEDDPVDMDNSFWHGIRDNTPRLLHCQTSLSPLVLPFLPWAQLTSIHLILYREGLDNVRPLQHLSAALQLHSLTVDFRRDWADPIFFDIHIELKSLRRLNAYSEYATDVASLLDIFTFPSLRHLSVSADSMEVEIAEEEVALGPALINMVKRSSCTISDISLEVDVTVLMSLSLSDICSACPSVTRLGMTVKNIHRCESEIIPKFLSSLMVASSDPQSGSGFDSKNETSQPLLPNLRSFDLAGLQNLEDGSQRQVVFRESPLDQIGLHFRLEDDGRDLSELSEQQTHDERRKAIKQLLVEKKAAHRRKRLRESGTRIASFSFSHY</sequence>
<proteinExistence type="predicted"/>
<evidence type="ECO:0008006" key="4">
    <source>
        <dbReference type="Google" id="ProtNLM"/>
    </source>
</evidence>
<dbReference type="Gene3D" id="1.20.1280.50">
    <property type="match status" value="1"/>
</dbReference>
<evidence type="ECO:0000313" key="2">
    <source>
        <dbReference type="EMBL" id="KAL0068653.1"/>
    </source>
</evidence>
<organism evidence="2 3">
    <name type="scientific">Marasmius tenuissimus</name>
    <dbReference type="NCBI Taxonomy" id="585030"/>
    <lineage>
        <taxon>Eukaryota</taxon>
        <taxon>Fungi</taxon>
        <taxon>Dikarya</taxon>
        <taxon>Basidiomycota</taxon>
        <taxon>Agaricomycotina</taxon>
        <taxon>Agaricomycetes</taxon>
        <taxon>Agaricomycetidae</taxon>
        <taxon>Agaricales</taxon>
        <taxon>Marasmiineae</taxon>
        <taxon>Marasmiaceae</taxon>
        <taxon>Marasmius</taxon>
    </lineage>
</organism>
<comment type="caution">
    <text evidence="2">The sequence shown here is derived from an EMBL/GenBank/DDBJ whole genome shotgun (WGS) entry which is preliminary data.</text>
</comment>
<reference evidence="2 3" key="1">
    <citation type="submission" date="2024-05" db="EMBL/GenBank/DDBJ databases">
        <title>A draft genome resource for the thread blight pathogen Marasmius tenuissimus strain MS-2.</title>
        <authorList>
            <person name="Yulfo-Soto G.E."/>
            <person name="Baruah I.K."/>
            <person name="Amoako-Attah I."/>
            <person name="Bukari Y."/>
            <person name="Meinhardt L.W."/>
            <person name="Bailey B.A."/>
            <person name="Cohen S.P."/>
        </authorList>
    </citation>
    <scope>NUCLEOTIDE SEQUENCE [LARGE SCALE GENOMIC DNA]</scope>
    <source>
        <strain evidence="2 3">MS-2</strain>
    </source>
</reference>
<dbReference type="Proteomes" id="UP001437256">
    <property type="component" value="Unassembled WGS sequence"/>
</dbReference>